<feature type="compositionally biased region" description="Polar residues" evidence="7">
    <location>
        <begin position="479"/>
        <end position="496"/>
    </location>
</feature>
<feature type="compositionally biased region" description="Polar residues" evidence="7">
    <location>
        <begin position="245"/>
        <end position="260"/>
    </location>
</feature>
<evidence type="ECO:0000256" key="3">
    <source>
        <dbReference type="ARBA" id="ARBA00010042"/>
    </source>
</evidence>
<evidence type="ECO:0000256" key="4">
    <source>
        <dbReference type="ARBA" id="ARBA00022490"/>
    </source>
</evidence>
<keyword evidence="6" id="KW-0539">Nucleus</keyword>
<evidence type="ECO:0000259" key="8">
    <source>
        <dbReference type="Pfam" id="PF03941"/>
    </source>
</evidence>
<feature type="region of interest" description="Disordered" evidence="7">
    <location>
        <begin position="846"/>
        <end position="868"/>
    </location>
</feature>
<dbReference type="Proteomes" id="UP000187429">
    <property type="component" value="Unassembled WGS sequence"/>
</dbReference>
<feature type="region of interest" description="Disordered" evidence="7">
    <location>
        <begin position="285"/>
        <end position="309"/>
    </location>
</feature>
<feature type="compositionally biased region" description="Low complexity" evidence="7">
    <location>
        <begin position="355"/>
        <end position="365"/>
    </location>
</feature>
<feature type="region of interest" description="Disordered" evidence="7">
    <location>
        <begin position="87"/>
        <end position="109"/>
    </location>
</feature>
<dbReference type="AlphaFoldDB" id="A0A1R1YLC6"/>
<dbReference type="Pfam" id="PF03941">
    <property type="entry name" value="INCENP_ARK-bind"/>
    <property type="match status" value="1"/>
</dbReference>
<organism evidence="9 10">
    <name type="scientific">Smittium culicis</name>
    <dbReference type="NCBI Taxonomy" id="133412"/>
    <lineage>
        <taxon>Eukaryota</taxon>
        <taxon>Fungi</taxon>
        <taxon>Fungi incertae sedis</taxon>
        <taxon>Zoopagomycota</taxon>
        <taxon>Kickxellomycotina</taxon>
        <taxon>Harpellomycetes</taxon>
        <taxon>Harpellales</taxon>
        <taxon>Legeriomycetaceae</taxon>
        <taxon>Smittium</taxon>
    </lineage>
</organism>
<comment type="subcellular location">
    <subcellularLocation>
        <location evidence="2">Cytoplasm</location>
        <location evidence="2">Cytoskeleton</location>
        <location evidence="2">Spindle</location>
    </subcellularLocation>
    <subcellularLocation>
        <location evidence="1">Nucleus</location>
    </subcellularLocation>
</comment>
<evidence type="ECO:0000313" key="10">
    <source>
        <dbReference type="Proteomes" id="UP000187429"/>
    </source>
</evidence>
<feature type="compositionally biased region" description="Low complexity" evidence="7">
    <location>
        <begin position="421"/>
        <end position="434"/>
    </location>
</feature>
<feature type="region of interest" description="Disordered" evidence="7">
    <location>
        <begin position="887"/>
        <end position="908"/>
    </location>
</feature>
<dbReference type="GO" id="GO:0005634">
    <property type="term" value="C:nucleus"/>
    <property type="evidence" value="ECO:0007669"/>
    <property type="project" value="UniProtKB-SubCell"/>
</dbReference>
<dbReference type="EMBL" id="LSSM01000874">
    <property type="protein sequence ID" value="OMJ27711.1"/>
    <property type="molecule type" value="Genomic_DNA"/>
</dbReference>
<keyword evidence="5" id="KW-0206">Cytoskeleton</keyword>
<dbReference type="GO" id="GO:0005819">
    <property type="term" value="C:spindle"/>
    <property type="evidence" value="ECO:0007669"/>
    <property type="project" value="UniProtKB-SubCell"/>
</dbReference>
<sequence>MFKIAETSSWIKQRDFEWDNSLKRKLEYLEATTIDNKNWLSLYFENFRQSYTNDNQFLFLSSTFKSTRTKKARSRYRADVRNVFDQDSTLKNPSNIPSKPSVPHFSSSDNQLTFDPSHNSLNDPIKIKSSTKTPINSARLSYYSTLNNYLDFSKSTKSSNKKSPNSVPFLYVDEKEFPKNDIIIEIGKAPDFGNTSIIDPTIEPTSLKKSFFYNLPDVNPVPFDKVIDNASRHFYNSNSKKHHPQSTQKSPYSKYPSTQSRFKNATAHQNNQGASKPQYKTIPFSNFFQKNSPLTNKKPPKSRKPNHGDIFSSATKISSNKLKQNNLNTKSNNHFSKNCSYSSPTTKNSNYIQRNNSHNSSSYNNEPRSSISISDSTDLNFISDSASYNPSLSREENIKEMLLNSSNSSNSSITYDDSVISRRSSNTQASSSPKSGRKSRKSKKPEFIIPFSDSNKSSKNNSPKIDSNDPVNESKKPSTNDINNNITSQLPPQSNIGIMPDIKTIPPSALAYSHNATTTNNWISADQASIVMSQGFDIMNNNPNKFLFNNSSLYLSPNLINQNDNINRILSMGYNQSQFQLPENFNQNSISTSDLSSSIIPNDQLNSEFNAMNNYINIDQMDSNRMNGVNPVILTSNPHQNYNSIINDQSFSYMNTLNNNFIQPNFTTINNPNSNLSIASSLLMAPVIDTNSIPKDPIQSTNVNNQDFQFDSTNDINLRSQPTQELEAFSDSLSKNSQINRSSESINSDHEIELNNNHINMLDFVPLKPIESQPQGVVPTEIDTVLDISLLSNDISSAPATQEYNNQAEPKSVASSLNSSISTTSSSIDLSKSNLNYDSVKNNSDFIPQPNIQDNLSNSRENNLKTNSANSYQNVTPLKISESFEDSHTSIIPPGKNSPPEIVSDDEDDPENEDLIYELMGDLPPNASPQTILAAQKMAKKKLKKIRNPHLLSTPPWAKTPQLIKSLSNQQTVNPDLIFGAVKPIRVEEIFKNPNAKNFSAALARAQGISALGRNRQSSGIWTGSDALSSAEVEEYNKKMGYN</sequence>
<keyword evidence="4" id="KW-0963">Cytoplasm</keyword>
<accession>A0A1R1YLC6</accession>
<keyword evidence="10" id="KW-1185">Reference proteome</keyword>
<comment type="caution">
    <text evidence="9">The sequence shown here is derived from an EMBL/GenBank/DDBJ whole genome shotgun (WGS) entry which is preliminary data.</text>
</comment>
<feature type="compositionally biased region" description="Low complexity" evidence="7">
    <location>
        <begin position="452"/>
        <end position="469"/>
    </location>
</feature>
<dbReference type="OrthoDB" id="6123at2759"/>
<feature type="region of interest" description="Disordered" evidence="7">
    <location>
        <begin position="324"/>
        <end position="375"/>
    </location>
</feature>
<name>A0A1R1YLC6_9FUNG</name>
<feature type="region of interest" description="Disordered" evidence="7">
    <location>
        <begin position="406"/>
        <end position="497"/>
    </location>
</feature>
<evidence type="ECO:0000256" key="2">
    <source>
        <dbReference type="ARBA" id="ARBA00004186"/>
    </source>
</evidence>
<evidence type="ECO:0000256" key="7">
    <source>
        <dbReference type="SAM" id="MobiDB-lite"/>
    </source>
</evidence>
<evidence type="ECO:0000313" key="9">
    <source>
        <dbReference type="EMBL" id="OMJ27711.1"/>
    </source>
</evidence>
<dbReference type="InterPro" id="IPR005635">
    <property type="entry name" value="Inner_centromere_prot_ARK-bd"/>
</dbReference>
<comment type="similarity">
    <text evidence="3">Belongs to the INCENP family.</text>
</comment>
<feature type="compositionally biased region" description="Polar residues" evidence="7">
    <location>
        <begin position="366"/>
        <end position="375"/>
    </location>
</feature>
<feature type="compositionally biased region" description="Polar residues" evidence="7">
    <location>
        <begin position="324"/>
        <end position="354"/>
    </location>
</feature>
<gene>
    <name evidence="9" type="ORF">AYI69_g2857</name>
</gene>
<protein>
    <recommendedName>
        <fullName evidence="8">Inner centromere protein ARK-binding domain-containing protein</fullName>
    </recommendedName>
</protein>
<reference evidence="10" key="1">
    <citation type="submission" date="2017-01" db="EMBL/GenBank/DDBJ databases">
        <authorList>
            <person name="Wang Y."/>
            <person name="White M."/>
            <person name="Kvist S."/>
            <person name="Moncalvo J.-M."/>
        </authorList>
    </citation>
    <scope>NUCLEOTIDE SEQUENCE [LARGE SCALE GENOMIC DNA]</scope>
    <source>
        <strain evidence="10">ID-206-W2</strain>
    </source>
</reference>
<evidence type="ECO:0000256" key="6">
    <source>
        <dbReference type="ARBA" id="ARBA00023242"/>
    </source>
</evidence>
<evidence type="ECO:0000256" key="1">
    <source>
        <dbReference type="ARBA" id="ARBA00004123"/>
    </source>
</evidence>
<feature type="region of interest" description="Disordered" evidence="7">
    <location>
        <begin position="235"/>
        <end position="260"/>
    </location>
</feature>
<evidence type="ECO:0000256" key="5">
    <source>
        <dbReference type="ARBA" id="ARBA00023212"/>
    </source>
</evidence>
<feature type="domain" description="Inner centromere protein ARK-binding" evidence="8">
    <location>
        <begin position="954"/>
        <end position="991"/>
    </location>
</feature>
<feature type="compositionally biased region" description="Polar residues" evidence="7">
    <location>
        <begin position="285"/>
        <end position="295"/>
    </location>
</feature>
<proteinExistence type="inferred from homology"/>